<evidence type="ECO:0000313" key="3">
    <source>
        <dbReference type="Proteomes" id="UP000294813"/>
    </source>
</evidence>
<feature type="chain" id="PRO_5020343828" evidence="1">
    <location>
        <begin position="30"/>
        <end position="188"/>
    </location>
</feature>
<dbReference type="AlphaFoldDB" id="A0A4R2RYX6"/>
<evidence type="ECO:0000256" key="1">
    <source>
        <dbReference type="SAM" id="SignalP"/>
    </source>
</evidence>
<keyword evidence="3" id="KW-1185">Reference proteome</keyword>
<evidence type="ECO:0000313" key="2">
    <source>
        <dbReference type="EMBL" id="TCP68734.1"/>
    </source>
</evidence>
<comment type="caution">
    <text evidence="2">The sequence shown here is derived from an EMBL/GenBank/DDBJ whole genome shotgun (WGS) entry which is preliminary data.</text>
</comment>
<proteinExistence type="predicted"/>
<dbReference type="EMBL" id="SLXT01000002">
    <property type="protein sequence ID" value="TCP68734.1"/>
    <property type="molecule type" value="Genomic_DNA"/>
</dbReference>
<name>A0A4R2RYX6_9FIRM</name>
<protein>
    <submittedName>
        <fullName evidence="2">Uncharacterized protein</fullName>
    </submittedName>
</protein>
<accession>A0A4R2RYX6</accession>
<feature type="signal peptide" evidence="1">
    <location>
        <begin position="1"/>
        <end position="29"/>
    </location>
</feature>
<organism evidence="2 3">
    <name type="scientific">Heliophilum fasciatum</name>
    <dbReference type="NCBI Taxonomy" id="35700"/>
    <lineage>
        <taxon>Bacteria</taxon>
        <taxon>Bacillati</taxon>
        <taxon>Bacillota</taxon>
        <taxon>Clostridia</taxon>
        <taxon>Eubacteriales</taxon>
        <taxon>Heliobacteriaceae</taxon>
        <taxon>Heliophilum</taxon>
    </lineage>
</organism>
<keyword evidence="1" id="KW-0732">Signal</keyword>
<dbReference type="Proteomes" id="UP000294813">
    <property type="component" value="Unassembled WGS sequence"/>
</dbReference>
<dbReference type="RefSeq" id="WP_131917930.1">
    <property type="nucleotide sequence ID" value="NZ_JAOQNU010000002.1"/>
</dbReference>
<gene>
    <name evidence="2" type="ORF">EDD73_102130</name>
</gene>
<dbReference type="OrthoDB" id="9917659at2"/>
<reference evidence="2 3" key="1">
    <citation type="submission" date="2019-03" db="EMBL/GenBank/DDBJ databases">
        <title>Genomic Encyclopedia of Type Strains, Phase IV (KMG-IV): sequencing the most valuable type-strain genomes for metagenomic binning, comparative biology and taxonomic classification.</title>
        <authorList>
            <person name="Goeker M."/>
        </authorList>
    </citation>
    <scope>NUCLEOTIDE SEQUENCE [LARGE SCALE GENOMIC DNA]</scope>
    <source>
        <strain evidence="2 3">DSM 11170</strain>
    </source>
</reference>
<sequence length="188" mass="21451">MKMLKEKARRSVIVFMLIGLVGSISPAYAKNEPSIAQYNSIEKSLDGVTNYKSKINNINKGLKEKKVKDITCTITFNKTLDDDSLEEYIKSHKIKPIQIQSRGIENNERITGASIYHNNMKKQLKELMGEAAFLGFTDMYCKIDYDNIEQIENDPLTFLVDTSLDDSVTNSKEFFPHSLTWLLEDLNA</sequence>